<keyword evidence="8" id="KW-0472">Membrane</keyword>
<dbReference type="PANTHER" id="PTHR45453">
    <property type="entry name" value="PHOSPHATE REGULON SENSOR PROTEIN PHOR"/>
    <property type="match status" value="1"/>
</dbReference>
<keyword evidence="5" id="KW-0808">Transferase</keyword>
<keyword evidence="7" id="KW-0902">Two-component regulatory system</keyword>
<accession>A0ABS4KV36</accession>
<proteinExistence type="predicted"/>
<sequence length="248" mass="28009">MQTDYLLETKKLAKIFKKEYAVDEPTNGLDPIGIKDLRRLIKSFPEEGMTVIISSHILAEVEQVIDYVGIMSHGILGYQSKINPGEDLEALFMDVAENLKTKRTMLRKMLIFMPILCVVLASIGNRDIYFELDNHMPKGVIWYIDYASMKRAFMNIIINALEHTPDKASLNLDVSLKNNLASFVITDSGKGFCSESLKKATELFYTDNKSRSQTGHYGIGLSFADKIIKAHNGTLRIQNNQIQAVDRL</sequence>
<dbReference type="Proteomes" id="UP001519307">
    <property type="component" value="Unassembled WGS sequence"/>
</dbReference>
<evidence type="ECO:0000256" key="5">
    <source>
        <dbReference type="ARBA" id="ARBA00022679"/>
    </source>
</evidence>
<dbReference type="EMBL" id="JAGGLM010000025">
    <property type="protein sequence ID" value="MBP2033904.1"/>
    <property type="molecule type" value="Genomic_DNA"/>
</dbReference>
<dbReference type="EC" id="2.7.13.3" evidence="3"/>
<dbReference type="InterPro" id="IPR003594">
    <property type="entry name" value="HATPase_dom"/>
</dbReference>
<dbReference type="SMART" id="SM00387">
    <property type="entry name" value="HATPase_c"/>
    <property type="match status" value="1"/>
</dbReference>
<keyword evidence="4" id="KW-0597">Phosphoprotein</keyword>
<keyword evidence="8" id="KW-0812">Transmembrane</keyword>
<gene>
    <name evidence="10" type="ORF">J2Z42_002617</name>
</gene>
<evidence type="ECO:0000313" key="10">
    <source>
        <dbReference type="EMBL" id="MBP2033904.1"/>
    </source>
</evidence>
<evidence type="ECO:0000259" key="9">
    <source>
        <dbReference type="PROSITE" id="PS50109"/>
    </source>
</evidence>
<dbReference type="SUPFAM" id="SSF52540">
    <property type="entry name" value="P-loop containing nucleoside triphosphate hydrolases"/>
    <property type="match status" value="1"/>
</dbReference>
<evidence type="ECO:0000256" key="4">
    <source>
        <dbReference type="ARBA" id="ARBA00022553"/>
    </source>
</evidence>
<comment type="subcellular location">
    <subcellularLocation>
        <location evidence="2">Membrane</location>
    </subcellularLocation>
</comment>
<organism evidence="10 11">
    <name type="scientific">Clostridium algifaecis</name>
    <dbReference type="NCBI Taxonomy" id="1472040"/>
    <lineage>
        <taxon>Bacteria</taxon>
        <taxon>Bacillati</taxon>
        <taxon>Bacillota</taxon>
        <taxon>Clostridia</taxon>
        <taxon>Eubacteriales</taxon>
        <taxon>Clostridiaceae</taxon>
        <taxon>Clostridium</taxon>
    </lineage>
</organism>
<dbReference type="Gene3D" id="3.30.565.10">
    <property type="entry name" value="Histidine kinase-like ATPase, C-terminal domain"/>
    <property type="match status" value="1"/>
</dbReference>
<reference evidence="10 11" key="1">
    <citation type="submission" date="2021-03" db="EMBL/GenBank/DDBJ databases">
        <title>Genomic Encyclopedia of Type Strains, Phase IV (KMG-IV): sequencing the most valuable type-strain genomes for metagenomic binning, comparative biology and taxonomic classification.</title>
        <authorList>
            <person name="Goeker M."/>
        </authorList>
    </citation>
    <scope>NUCLEOTIDE SEQUENCE [LARGE SCALE GENOMIC DNA]</scope>
    <source>
        <strain evidence="10 11">DSM 28783</strain>
    </source>
</reference>
<keyword evidence="8" id="KW-1133">Transmembrane helix</keyword>
<evidence type="ECO:0000313" key="11">
    <source>
        <dbReference type="Proteomes" id="UP001519307"/>
    </source>
</evidence>
<dbReference type="SUPFAM" id="SSF55874">
    <property type="entry name" value="ATPase domain of HSP90 chaperone/DNA topoisomerase II/histidine kinase"/>
    <property type="match status" value="1"/>
</dbReference>
<evidence type="ECO:0000256" key="1">
    <source>
        <dbReference type="ARBA" id="ARBA00000085"/>
    </source>
</evidence>
<dbReference type="GO" id="GO:0016301">
    <property type="term" value="F:kinase activity"/>
    <property type="evidence" value="ECO:0007669"/>
    <property type="project" value="UniProtKB-KW"/>
</dbReference>
<comment type="catalytic activity">
    <reaction evidence="1">
        <text>ATP + protein L-histidine = ADP + protein N-phospho-L-histidine.</text>
        <dbReference type="EC" id="2.7.13.3"/>
    </reaction>
</comment>
<feature type="domain" description="Histidine kinase" evidence="9">
    <location>
        <begin position="145"/>
        <end position="240"/>
    </location>
</feature>
<evidence type="ECO:0000256" key="6">
    <source>
        <dbReference type="ARBA" id="ARBA00022777"/>
    </source>
</evidence>
<name>A0ABS4KV36_9CLOT</name>
<evidence type="ECO:0000256" key="7">
    <source>
        <dbReference type="ARBA" id="ARBA00023012"/>
    </source>
</evidence>
<dbReference type="Gene3D" id="3.40.50.300">
    <property type="entry name" value="P-loop containing nucleotide triphosphate hydrolases"/>
    <property type="match status" value="1"/>
</dbReference>
<dbReference type="PANTHER" id="PTHR45453:SF1">
    <property type="entry name" value="PHOSPHATE REGULON SENSOR PROTEIN PHOR"/>
    <property type="match status" value="1"/>
</dbReference>
<dbReference type="InterPro" id="IPR036890">
    <property type="entry name" value="HATPase_C_sf"/>
</dbReference>
<evidence type="ECO:0000256" key="8">
    <source>
        <dbReference type="SAM" id="Phobius"/>
    </source>
</evidence>
<dbReference type="InterPro" id="IPR050351">
    <property type="entry name" value="BphY/WalK/GraS-like"/>
</dbReference>
<keyword evidence="11" id="KW-1185">Reference proteome</keyword>
<dbReference type="InterPro" id="IPR005467">
    <property type="entry name" value="His_kinase_dom"/>
</dbReference>
<protein>
    <recommendedName>
        <fullName evidence="3">histidine kinase</fullName>
        <ecNumber evidence="3">2.7.13.3</ecNumber>
    </recommendedName>
</protein>
<evidence type="ECO:0000256" key="2">
    <source>
        <dbReference type="ARBA" id="ARBA00004370"/>
    </source>
</evidence>
<dbReference type="PROSITE" id="PS50109">
    <property type="entry name" value="HIS_KIN"/>
    <property type="match status" value="1"/>
</dbReference>
<comment type="caution">
    <text evidence="10">The sequence shown here is derived from an EMBL/GenBank/DDBJ whole genome shotgun (WGS) entry which is preliminary data.</text>
</comment>
<dbReference type="Pfam" id="PF02518">
    <property type="entry name" value="HATPase_c"/>
    <property type="match status" value="1"/>
</dbReference>
<feature type="transmembrane region" description="Helical" evidence="8">
    <location>
        <begin position="109"/>
        <end position="129"/>
    </location>
</feature>
<dbReference type="InterPro" id="IPR027417">
    <property type="entry name" value="P-loop_NTPase"/>
</dbReference>
<keyword evidence="6 10" id="KW-0418">Kinase</keyword>
<evidence type="ECO:0000256" key="3">
    <source>
        <dbReference type="ARBA" id="ARBA00012438"/>
    </source>
</evidence>